<gene>
    <name evidence="2" type="ORF">TraAM80_09172</name>
</gene>
<feature type="region of interest" description="Disordered" evidence="1">
    <location>
        <begin position="245"/>
        <end position="291"/>
    </location>
</feature>
<dbReference type="GeneID" id="40333105"/>
<feature type="compositionally biased region" description="Basic residues" evidence="1">
    <location>
        <begin position="76"/>
        <end position="87"/>
    </location>
</feature>
<dbReference type="EMBL" id="MKGL01000526">
    <property type="protein sequence ID" value="RNE97770.1"/>
    <property type="molecule type" value="Genomic_DNA"/>
</dbReference>
<feature type="compositionally biased region" description="Basic residues" evidence="1">
    <location>
        <begin position="182"/>
        <end position="191"/>
    </location>
</feature>
<feature type="region of interest" description="Disordered" evidence="1">
    <location>
        <begin position="356"/>
        <end position="387"/>
    </location>
</feature>
<accession>A0A3R7KMZ1</accession>
<dbReference type="Proteomes" id="UP000283634">
    <property type="component" value="Unassembled WGS sequence"/>
</dbReference>
<proteinExistence type="predicted"/>
<dbReference type="OMA" id="FGHRPRA"/>
<dbReference type="AlphaFoldDB" id="A0A3R7KMZ1"/>
<reference evidence="2 3" key="1">
    <citation type="journal article" date="2018" name="BMC Genomics">
        <title>Genomic comparison of Trypanosoma conorhini and Trypanosoma rangeli to Trypanosoma cruzi strains of high and low virulence.</title>
        <authorList>
            <person name="Bradwell K.R."/>
            <person name="Koparde V.N."/>
            <person name="Matveyev A.V."/>
            <person name="Serrano M.G."/>
            <person name="Alves J.M."/>
            <person name="Parikh H."/>
            <person name="Huang B."/>
            <person name="Lee V."/>
            <person name="Espinosa-Alvarez O."/>
            <person name="Ortiz P.A."/>
            <person name="Costa-Martins A.G."/>
            <person name="Teixeira M.M."/>
            <person name="Buck G.A."/>
        </authorList>
    </citation>
    <scope>NUCLEOTIDE SEQUENCE [LARGE SCALE GENOMIC DNA]</scope>
    <source>
        <strain evidence="2 3">AM80</strain>
    </source>
</reference>
<feature type="region of interest" description="Disordered" evidence="1">
    <location>
        <begin position="133"/>
        <end position="195"/>
    </location>
</feature>
<feature type="compositionally biased region" description="Basic residues" evidence="1">
    <location>
        <begin position="49"/>
        <end position="60"/>
    </location>
</feature>
<sequence>MHFFPGPRRARARAEAPSSPKPRSRSAQLATASLLPDPRSRGAQSGKAGGRRPTKGRRKTTLVGKVQKPAGVRSPSRARRRAPRSRPHPREGPAQNRANAASSSRARRVEAMRTAAHSSVVVGRCAADWAAVTTRPRRHSEDPRALQSRGLNSRSRAPPRRRRRGNTAQRRQSARAGTARGPLRRAVKRQRAPATIQTPRGVECVGGVAPHGSLRLRCAEVCLPLRSPAPAGTRPMGMPQLLHTPQVAQRQVWSKTPGRRPNALRGQRPKAGQNPRRAPHARPHAHSETAAHRIERRLATRCRRTARALLVPRQFRRVVAKKVGKSAIEIAAPTEELLSDDEPPLQTPRAKAYEEGAAAAAHPGVPGICGAPPTRARRRQKSTATIG</sequence>
<organism evidence="2 3">
    <name type="scientific">Trypanosoma rangeli</name>
    <dbReference type="NCBI Taxonomy" id="5698"/>
    <lineage>
        <taxon>Eukaryota</taxon>
        <taxon>Discoba</taxon>
        <taxon>Euglenozoa</taxon>
        <taxon>Kinetoplastea</taxon>
        <taxon>Metakinetoplastina</taxon>
        <taxon>Trypanosomatida</taxon>
        <taxon>Trypanosomatidae</taxon>
        <taxon>Trypanosoma</taxon>
        <taxon>Herpetosoma</taxon>
    </lineage>
</organism>
<evidence type="ECO:0000313" key="3">
    <source>
        <dbReference type="Proteomes" id="UP000283634"/>
    </source>
</evidence>
<protein>
    <submittedName>
        <fullName evidence="2">Uncharacterized protein</fullName>
    </submittedName>
</protein>
<evidence type="ECO:0000256" key="1">
    <source>
        <dbReference type="SAM" id="MobiDB-lite"/>
    </source>
</evidence>
<dbReference type="RefSeq" id="XP_029234296.1">
    <property type="nucleotide sequence ID" value="XM_029385872.1"/>
</dbReference>
<evidence type="ECO:0000313" key="2">
    <source>
        <dbReference type="EMBL" id="RNE97770.1"/>
    </source>
</evidence>
<name>A0A3R7KMZ1_TRYRA</name>
<feature type="region of interest" description="Disordered" evidence="1">
    <location>
        <begin position="1"/>
        <end position="118"/>
    </location>
</feature>
<comment type="caution">
    <text evidence="2">The sequence shown here is derived from an EMBL/GenBank/DDBJ whole genome shotgun (WGS) entry which is preliminary data.</text>
</comment>
<keyword evidence="3" id="KW-1185">Reference proteome</keyword>